<dbReference type="InterPro" id="IPR008927">
    <property type="entry name" value="6-PGluconate_DH-like_C_sf"/>
</dbReference>
<accession>A0A060SFI8</accession>
<dbReference type="STRING" id="5643.A0A060SFI8"/>
<dbReference type="Gene3D" id="1.10.1040.10">
    <property type="entry name" value="N-(1-d-carboxylethyl)-l-norvaline Dehydrogenase, domain 2"/>
    <property type="match status" value="1"/>
</dbReference>
<evidence type="ECO:0000259" key="7">
    <source>
        <dbReference type="Pfam" id="PF08546"/>
    </source>
</evidence>
<evidence type="ECO:0000313" key="9">
    <source>
        <dbReference type="Proteomes" id="UP000029665"/>
    </source>
</evidence>
<feature type="domain" description="Ketopantoate reductase C-terminal" evidence="7">
    <location>
        <begin position="259"/>
        <end position="394"/>
    </location>
</feature>
<dbReference type="PANTHER" id="PTHR43765:SF2">
    <property type="entry name" value="2-DEHYDROPANTOATE 2-REDUCTASE"/>
    <property type="match status" value="1"/>
</dbReference>
<evidence type="ECO:0000256" key="4">
    <source>
        <dbReference type="ARBA" id="ARBA00023002"/>
    </source>
</evidence>
<dbReference type="GO" id="GO:0050661">
    <property type="term" value="F:NADP binding"/>
    <property type="evidence" value="ECO:0007669"/>
    <property type="project" value="TreeGrafter"/>
</dbReference>
<dbReference type="Gene3D" id="3.40.50.720">
    <property type="entry name" value="NAD(P)-binding Rossmann-like Domain"/>
    <property type="match status" value="1"/>
</dbReference>
<dbReference type="EMBL" id="CCBP010000119">
    <property type="protein sequence ID" value="CDO72971.1"/>
    <property type="molecule type" value="Genomic_DNA"/>
</dbReference>
<dbReference type="SUPFAM" id="SSF51735">
    <property type="entry name" value="NAD(P)-binding Rossmann-fold domains"/>
    <property type="match status" value="1"/>
</dbReference>
<evidence type="ECO:0000259" key="6">
    <source>
        <dbReference type="Pfam" id="PF02558"/>
    </source>
</evidence>
<dbReference type="OMA" id="RKEPFQV"/>
<dbReference type="InterPro" id="IPR036291">
    <property type="entry name" value="NAD(P)-bd_dom_sf"/>
</dbReference>
<dbReference type="SUPFAM" id="SSF48179">
    <property type="entry name" value="6-phosphogluconate dehydrogenase C-terminal domain-like"/>
    <property type="match status" value="1"/>
</dbReference>
<dbReference type="GO" id="GO:0015940">
    <property type="term" value="P:pantothenate biosynthetic process"/>
    <property type="evidence" value="ECO:0007669"/>
    <property type="project" value="InterPro"/>
</dbReference>
<feature type="domain" description="Ketopantoate reductase N-terminal" evidence="6">
    <location>
        <begin position="3"/>
        <end position="187"/>
    </location>
</feature>
<evidence type="ECO:0000256" key="2">
    <source>
        <dbReference type="ARBA" id="ARBA00013014"/>
    </source>
</evidence>
<evidence type="ECO:0000256" key="1">
    <source>
        <dbReference type="ARBA" id="ARBA00007870"/>
    </source>
</evidence>
<dbReference type="GO" id="GO:0005739">
    <property type="term" value="C:mitochondrion"/>
    <property type="evidence" value="ECO:0007669"/>
    <property type="project" value="TreeGrafter"/>
</dbReference>
<dbReference type="Pfam" id="PF08546">
    <property type="entry name" value="ApbA_C"/>
    <property type="match status" value="1"/>
</dbReference>
<dbReference type="GO" id="GO:0008677">
    <property type="term" value="F:2-dehydropantoate 2-reductase activity"/>
    <property type="evidence" value="ECO:0007669"/>
    <property type="project" value="UniProtKB-EC"/>
</dbReference>
<comment type="similarity">
    <text evidence="1">Belongs to the ketopantoate reductase family.</text>
</comment>
<dbReference type="NCBIfam" id="TIGR00745">
    <property type="entry name" value="apbA_panE"/>
    <property type="match status" value="1"/>
</dbReference>
<keyword evidence="3" id="KW-0521">NADP</keyword>
<evidence type="ECO:0000256" key="5">
    <source>
        <dbReference type="ARBA" id="ARBA00032024"/>
    </source>
</evidence>
<dbReference type="InterPro" id="IPR003710">
    <property type="entry name" value="ApbA"/>
</dbReference>
<dbReference type="Pfam" id="PF02558">
    <property type="entry name" value="ApbA"/>
    <property type="match status" value="1"/>
</dbReference>
<dbReference type="HOGENOM" id="CLU_031468_10_2_1"/>
<dbReference type="InterPro" id="IPR050838">
    <property type="entry name" value="Ketopantoate_reductase"/>
</dbReference>
<sequence>MRIHVVGIGAVGNFVAFHLRRSLAPRHSVIALHRSETANIIRTLPTGGTLFVERDGNVVSQDGVVHMTYGESRTRLRRSDFPPISMLAPDDARAREVLGHIDSLVVTTKAFAVPTIVYRLRRNLSRDSTIVLLHNGMGVYERIIEDVFPEPSNRPNFVFCVNTHGVYSKGPLHTVHCGLGQIQLGILPDTLGRNYEASYHVAGTPLQPQLSLDDIAGATEFDISPRYLNLRNTIAALIHSPGLRASWEPFHDVQIGLRSKLVVNSFVNPVSALLQCKNGETLRSTYGMTVADRVCREAERVFRLQWAKEAQHLQQAGEVPNIRPFPRQLLAGPLRSEIERVVELTTPNYSSMYMDIKLRRPTEIDFLNGYIIDIGKKHGFRPLTHMSLAHLIKMRTAVPLAPQV</sequence>
<keyword evidence="9" id="KW-1185">Reference proteome</keyword>
<gene>
    <name evidence="8" type="ORF">BN946_scf185007.g25</name>
</gene>
<comment type="caution">
    <text evidence="8">The sequence shown here is derived from an EMBL/GenBank/DDBJ whole genome shotgun (WGS) entry which is preliminary data.</text>
</comment>
<proteinExistence type="inferred from homology"/>
<dbReference type="PANTHER" id="PTHR43765">
    <property type="entry name" value="2-DEHYDROPANTOATE 2-REDUCTASE-RELATED"/>
    <property type="match status" value="1"/>
</dbReference>
<name>A0A060SFI8_PYCCI</name>
<evidence type="ECO:0000256" key="3">
    <source>
        <dbReference type="ARBA" id="ARBA00022857"/>
    </source>
</evidence>
<dbReference type="InterPro" id="IPR013328">
    <property type="entry name" value="6PGD_dom2"/>
</dbReference>
<dbReference type="AlphaFoldDB" id="A0A060SFI8"/>
<keyword evidence="4" id="KW-0560">Oxidoreductase</keyword>
<reference evidence="8" key="1">
    <citation type="submission" date="2014-01" db="EMBL/GenBank/DDBJ databases">
        <title>The genome of the white-rot fungus Pycnoporus cinnabarinus: a basidiomycete model with a versatile arsenal for lignocellulosic biomass breakdown.</title>
        <authorList>
            <person name="Levasseur A."/>
            <person name="Lomascolo A."/>
            <person name="Ruiz-Duenas F.J."/>
            <person name="Uzan E."/>
            <person name="Piumi F."/>
            <person name="Kues U."/>
            <person name="Ram A.F.J."/>
            <person name="Murat C."/>
            <person name="Haon M."/>
            <person name="Benoit I."/>
            <person name="Arfi Y."/>
            <person name="Chevret D."/>
            <person name="Drula E."/>
            <person name="Kwon M.J."/>
            <person name="Gouret P."/>
            <person name="Lesage-Meessen L."/>
            <person name="Lombard V."/>
            <person name="Mariette J."/>
            <person name="Noirot C."/>
            <person name="Park J."/>
            <person name="Patyshakuliyeva A."/>
            <person name="Wieneger R.A.B."/>
            <person name="Wosten H.A.B."/>
            <person name="Martin F."/>
            <person name="Coutinho P.M."/>
            <person name="de Vries R."/>
            <person name="Martinez A.T."/>
            <person name="Klopp C."/>
            <person name="Pontarotti P."/>
            <person name="Henrissat B."/>
            <person name="Record E."/>
        </authorList>
    </citation>
    <scope>NUCLEOTIDE SEQUENCE [LARGE SCALE GENOMIC DNA]</scope>
    <source>
        <strain evidence="8">BRFM137</strain>
    </source>
</reference>
<dbReference type="OrthoDB" id="73846at2759"/>
<dbReference type="Proteomes" id="UP000029665">
    <property type="component" value="Unassembled WGS sequence"/>
</dbReference>
<organism evidence="8 9">
    <name type="scientific">Pycnoporus cinnabarinus</name>
    <name type="common">Cinnabar-red polypore</name>
    <name type="synonym">Trametes cinnabarina</name>
    <dbReference type="NCBI Taxonomy" id="5643"/>
    <lineage>
        <taxon>Eukaryota</taxon>
        <taxon>Fungi</taxon>
        <taxon>Dikarya</taxon>
        <taxon>Basidiomycota</taxon>
        <taxon>Agaricomycotina</taxon>
        <taxon>Agaricomycetes</taxon>
        <taxon>Polyporales</taxon>
        <taxon>Polyporaceae</taxon>
        <taxon>Trametes</taxon>
    </lineage>
</organism>
<protein>
    <recommendedName>
        <fullName evidence="2">2-dehydropantoate 2-reductase</fullName>
        <ecNumber evidence="2">1.1.1.169</ecNumber>
    </recommendedName>
    <alternativeName>
        <fullName evidence="5">Ketopantoate reductase</fullName>
    </alternativeName>
</protein>
<dbReference type="InterPro" id="IPR013332">
    <property type="entry name" value="KPR_N"/>
</dbReference>
<evidence type="ECO:0000313" key="8">
    <source>
        <dbReference type="EMBL" id="CDO72971.1"/>
    </source>
</evidence>
<dbReference type="EC" id="1.1.1.169" evidence="2"/>
<dbReference type="InterPro" id="IPR013752">
    <property type="entry name" value="KPA_reductase"/>
</dbReference>